<dbReference type="Pfam" id="PF02618">
    <property type="entry name" value="YceG"/>
    <property type="match status" value="1"/>
</dbReference>
<comment type="similarity">
    <text evidence="7">Belongs to the transglycosylase MltG family.</text>
</comment>
<dbReference type="EC" id="4.2.2.29" evidence="7"/>
<evidence type="ECO:0000313" key="8">
    <source>
        <dbReference type="EMBL" id="MED1204729.1"/>
    </source>
</evidence>
<evidence type="ECO:0000256" key="3">
    <source>
        <dbReference type="ARBA" id="ARBA00022989"/>
    </source>
</evidence>
<reference evidence="8 9" key="1">
    <citation type="submission" date="2023-03" db="EMBL/GenBank/DDBJ databases">
        <title>Bacillus Genome Sequencing.</title>
        <authorList>
            <person name="Dunlap C."/>
        </authorList>
    </citation>
    <scope>NUCLEOTIDE SEQUENCE [LARGE SCALE GENOMIC DNA]</scope>
    <source>
        <strain evidence="8 9">B-23453</strain>
    </source>
</reference>
<dbReference type="CDD" id="cd08010">
    <property type="entry name" value="MltG_like"/>
    <property type="match status" value="1"/>
</dbReference>
<keyword evidence="1 7" id="KW-1003">Cell membrane</keyword>
<dbReference type="InterPro" id="IPR003770">
    <property type="entry name" value="MLTG-like"/>
</dbReference>
<dbReference type="Gene3D" id="3.30.1490.480">
    <property type="entry name" value="Endolytic murein transglycosylase"/>
    <property type="match status" value="1"/>
</dbReference>
<keyword evidence="5 7" id="KW-0456">Lyase</keyword>
<organism evidence="8 9">
    <name type="scientific">Heyndrickxia acidicola</name>
    <dbReference type="NCBI Taxonomy" id="209389"/>
    <lineage>
        <taxon>Bacteria</taxon>
        <taxon>Bacillati</taxon>
        <taxon>Bacillota</taxon>
        <taxon>Bacilli</taxon>
        <taxon>Bacillales</taxon>
        <taxon>Bacillaceae</taxon>
        <taxon>Heyndrickxia</taxon>
    </lineage>
</organism>
<dbReference type="PANTHER" id="PTHR30518">
    <property type="entry name" value="ENDOLYTIC MUREIN TRANSGLYCOSYLASE"/>
    <property type="match status" value="1"/>
</dbReference>
<keyword evidence="3 7" id="KW-1133">Transmembrane helix</keyword>
<dbReference type="NCBIfam" id="TIGR00247">
    <property type="entry name" value="endolytic transglycosylase MltG"/>
    <property type="match status" value="1"/>
</dbReference>
<proteinExistence type="inferred from homology"/>
<evidence type="ECO:0000256" key="6">
    <source>
        <dbReference type="ARBA" id="ARBA00023316"/>
    </source>
</evidence>
<accession>A0ABU6MJT0</accession>
<dbReference type="PANTHER" id="PTHR30518:SF2">
    <property type="entry name" value="ENDOLYTIC MUREIN TRANSGLYCOSYLASE"/>
    <property type="match status" value="1"/>
</dbReference>
<dbReference type="Gene3D" id="3.30.160.60">
    <property type="entry name" value="Classic Zinc Finger"/>
    <property type="match status" value="1"/>
</dbReference>
<comment type="caution">
    <text evidence="8">The sequence shown here is derived from an EMBL/GenBank/DDBJ whole genome shotgun (WGS) entry which is preliminary data.</text>
</comment>
<comment type="function">
    <text evidence="7">Functions as a peptidoglycan terminase that cleaves nascent peptidoglycan strands endolytically to terminate their elongation.</text>
</comment>
<evidence type="ECO:0000256" key="1">
    <source>
        <dbReference type="ARBA" id="ARBA00022475"/>
    </source>
</evidence>
<name>A0ABU6MJT0_9BACI</name>
<dbReference type="EMBL" id="JARMAB010000026">
    <property type="protein sequence ID" value="MED1204729.1"/>
    <property type="molecule type" value="Genomic_DNA"/>
</dbReference>
<gene>
    <name evidence="7 8" type="primary">mltG</name>
    <name evidence="8" type="ORF">P4T90_16915</name>
</gene>
<comment type="catalytic activity">
    <reaction evidence="7">
        <text>a peptidoglycan chain = a peptidoglycan chain with N-acetyl-1,6-anhydromuramyl-[peptide] at the reducing end + a peptidoglycan chain with N-acetylglucosamine at the non-reducing end.</text>
        <dbReference type="EC" id="4.2.2.29"/>
    </reaction>
</comment>
<evidence type="ECO:0000256" key="7">
    <source>
        <dbReference type="HAMAP-Rule" id="MF_02065"/>
    </source>
</evidence>
<evidence type="ECO:0000256" key="2">
    <source>
        <dbReference type="ARBA" id="ARBA00022692"/>
    </source>
</evidence>
<dbReference type="Proteomes" id="UP001341444">
    <property type="component" value="Unassembled WGS sequence"/>
</dbReference>
<evidence type="ECO:0000256" key="4">
    <source>
        <dbReference type="ARBA" id="ARBA00023136"/>
    </source>
</evidence>
<dbReference type="HAMAP" id="MF_02065">
    <property type="entry name" value="MltG"/>
    <property type="match status" value="1"/>
</dbReference>
<sequence length="365" mass="41267">MNLLEKPNDTNTIRKIVIFVCIGFVLLVLICAISGYFYVKSALKPVDPNDHRLRTVNIPIGSNINTIARALEEKHIIKSQSVFKYYVKFKKETGFQAGEYELNPSMNFDQIIKSLKTGKVVDNAVVKFTIPEGWQLVQIASIISKETGYSSAQIENRLDDRTFVKILIKKYPKILGTEILNPKVKHPLEGYLFPATYSFYNKKPSIDTTIETVLSHTNYVMTKYQTDMKKEKIKPNTLLTMASLIEEEATAQADRHNIASVFYNRIKAKMPLQTDPTVLYALNKHKQEVSYQDLKVKSPYNTYINKGLPPGPIASPGNASIEAALHPAKTDYLYFLAAKGTGKVYFAKTLSEHNALKQKYITAKK</sequence>
<keyword evidence="2 7" id="KW-0812">Transmembrane</keyword>
<keyword evidence="4 7" id="KW-0472">Membrane</keyword>
<feature type="site" description="Important for catalytic activity" evidence="7">
    <location>
        <position position="248"/>
    </location>
</feature>
<comment type="subcellular location">
    <subcellularLocation>
        <location evidence="7">Cell membrane</location>
        <topology evidence="7">Single-pass membrane protein</topology>
    </subcellularLocation>
</comment>
<protein>
    <recommendedName>
        <fullName evidence="7">Endolytic murein transglycosylase</fullName>
        <ecNumber evidence="7">4.2.2.29</ecNumber>
    </recommendedName>
    <alternativeName>
        <fullName evidence="7">Peptidoglycan lytic transglycosylase</fullName>
    </alternativeName>
    <alternativeName>
        <fullName evidence="7">Peptidoglycan polymerization terminase</fullName>
    </alternativeName>
</protein>
<evidence type="ECO:0000256" key="5">
    <source>
        <dbReference type="ARBA" id="ARBA00023239"/>
    </source>
</evidence>
<keyword evidence="9" id="KW-1185">Reference proteome</keyword>
<feature type="transmembrane region" description="Helical" evidence="7">
    <location>
        <begin position="16"/>
        <end position="39"/>
    </location>
</feature>
<keyword evidence="6 7" id="KW-0961">Cell wall biogenesis/degradation</keyword>
<evidence type="ECO:0000313" key="9">
    <source>
        <dbReference type="Proteomes" id="UP001341444"/>
    </source>
</evidence>